<gene>
    <name evidence="1" type="ORF">SAMN05216370_2970</name>
</gene>
<comment type="caution">
    <text evidence="1">The sequence shown here is derived from an EMBL/GenBank/DDBJ whole genome shotgun (WGS) entry which is preliminary data.</text>
</comment>
<dbReference type="AlphaFoldDB" id="A0AB37Z9L4"/>
<accession>A0AB37Z9L4</accession>
<reference evidence="1 2" key="1">
    <citation type="submission" date="2016-10" db="EMBL/GenBank/DDBJ databases">
        <authorList>
            <person name="Varghese N."/>
            <person name="Submissions S."/>
        </authorList>
    </citation>
    <scope>NUCLEOTIDE SEQUENCE [LARGE SCALE GENOMIC DNA]</scope>
    <source>
        <strain evidence="1 2">DSM 17833</strain>
    </source>
</reference>
<evidence type="ECO:0000313" key="2">
    <source>
        <dbReference type="Proteomes" id="UP000242418"/>
    </source>
</evidence>
<organism evidence="1 2">
    <name type="scientific">Pseudomonas peli</name>
    <dbReference type="NCBI Taxonomy" id="592361"/>
    <lineage>
        <taxon>Bacteria</taxon>
        <taxon>Pseudomonadati</taxon>
        <taxon>Pseudomonadota</taxon>
        <taxon>Gammaproteobacteria</taxon>
        <taxon>Pseudomonadales</taxon>
        <taxon>Pseudomonadaceae</taxon>
        <taxon>Pseudomonas</taxon>
    </lineage>
</organism>
<evidence type="ECO:0000313" key="1">
    <source>
        <dbReference type="EMBL" id="SCW70489.1"/>
    </source>
</evidence>
<dbReference type="RefSeq" id="WP_090253758.1">
    <property type="nucleotide sequence ID" value="NZ_FMTL01000002.1"/>
</dbReference>
<sequence>MSTSPVFDEEALSRLAERTEYEAWLLEEVYTLVEQELFFNWPDAVVYPLDTSQAQYYRYGRGNIILGDWRPGFLNAEAPLVFVSTFKLLDMLIEWILEENGMPSTFRFQEKLKKLNDSPIFPQFIETRSWLKERLIGLYGSLEPLRGTIIHNKSFSTQDGSLRVSSTKRGAAGPVSDISAAKLRSLAFTIVSVLRYLHGNWPLDAFREKVLRFELDGLLSLHELPLLGQKRPFHTRVRLYRSGSDPFNFDPAEILDGLAEKNPDQDCSFDVRILLVDGGQVVIAYFFPWSIIAPLRANWHHGIDSQKYIVELPDDIDSTHVAVV</sequence>
<dbReference type="Proteomes" id="UP000242418">
    <property type="component" value="Unassembled WGS sequence"/>
</dbReference>
<proteinExistence type="predicted"/>
<dbReference type="EMBL" id="FMTL01000002">
    <property type="protein sequence ID" value="SCW70489.1"/>
    <property type="molecule type" value="Genomic_DNA"/>
</dbReference>
<name>A0AB37Z9L4_9PSED</name>
<protein>
    <submittedName>
        <fullName evidence="1">Uncharacterized protein</fullName>
    </submittedName>
</protein>
<keyword evidence="2" id="KW-1185">Reference proteome</keyword>